<name>A0ABT6HKS3_9ACTN</name>
<proteinExistence type="predicted"/>
<dbReference type="InterPro" id="IPR001647">
    <property type="entry name" value="HTH_TetR"/>
</dbReference>
<dbReference type="EMBL" id="JARWBG010000009">
    <property type="protein sequence ID" value="MDH2389256.1"/>
    <property type="molecule type" value="Genomic_DNA"/>
</dbReference>
<organism evidence="6 7">
    <name type="scientific">Streptomyces chengmaiensis</name>
    <dbReference type="NCBI Taxonomy" id="3040919"/>
    <lineage>
        <taxon>Bacteria</taxon>
        <taxon>Bacillati</taxon>
        <taxon>Actinomycetota</taxon>
        <taxon>Actinomycetes</taxon>
        <taxon>Kitasatosporales</taxon>
        <taxon>Streptomycetaceae</taxon>
        <taxon>Streptomyces</taxon>
    </lineage>
</organism>
<dbReference type="SUPFAM" id="SSF48498">
    <property type="entry name" value="Tetracyclin repressor-like, C-terminal domain"/>
    <property type="match status" value="1"/>
</dbReference>
<dbReference type="SUPFAM" id="SSF46689">
    <property type="entry name" value="Homeodomain-like"/>
    <property type="match status" value="1"/>
</dbReference>
<dbReference type="PANTHER" id="PTHR47506:SF1">
    <property type="entry name" value="HTH-TYPE TRANSCRIPTIONAL REGULATOR YJDC"/>
    <property type="match status" value="1"/>
</dbReference>
<evidence type="ECO:0000256" key="4">
    <source>
        <dbReference type="PROSITE-ProRule" id="PRU00335"/>
    </source>
</evidence>
<evidence type="ECO:0000256" key="2">
    <source>
        <dbReference type="ARBA" id="ARBA00023125"/>
    </source>
</evidence>
<evidence type="ECO:0000256" key="3">
    <source>
        <dbReference type="ARBA" id="ARBA00023163"/>
    </source>
</evidence>
<dbReference type="Proteomes" id="UP001223144">
    <property type="component" value="Unassembled WGS sequence"/>
</dbReference>
<dbReference type="Pfam" id="PF00440">
    <property type="entry name" value="TetR_N"/>
    <property type="match status" value="1"/>
</dbReference>
<keyword evidence="3" id="KW-0804">Transcription</keyword>
<feature type="domain" description="HTH tetR-type" evidence="5">
    <location>
        <begin position="6"/>
        <end position="66"/>
    </location>
</feature>
<feature type="DNA-binding region" description="H-T-H motif" evidence="4">
    <location>
        <begin position="29"/>
        <end position="48"/>
    </location>
</feature>
<keyword evidence="1" id="KW-0805">Transcription regulation</keyword>
<dbReference type="Pfam" id="PF21993">
    <property type="entry name" value="TetR_C_13_2"/>
    <property type="match status" value="1"/>
</dbReference>
<keyword evidence="2 4" id="KW-0238">DNA-binding</keyword>
<evidence type="ECO:0000313" key="7">
    <source>
        <dbReference type="Proteomes" id="UP001223144"/>
    </source>
</evidence>
<evidence type="ECO:0000313" key="6">
    <source>
        <dbReference type="EMBL" id="MDH2389256.1"/>
    </source>
</evidence>
<comment type="caution">
    <text evidence="6">The sequence shown here is derived from an EMBL/GenBank/DDBJ whole genome shotgun (WGS) entry which is preliminary data.</text>
</comment>
<dbReference type="RefSeq" id="WP_279927586.1">
    <property type="nucleotide sequence ID" value="NZ_JARWBG010000009.1"/>
</dbReference>
<evidence type="ECO:0000259" key="5">
    <source>
        <dbReference type="PROSITE" id="PS50977"/>
    </source>
</evidence>
<dbReference type="PRINTS" id="PR00455">
    <property type="entry name" value="HTHTETR"/>
</dbReference>
<dbReference type="PROSITE" id="PS50977">
    <property type="entry name" value="HTH_TETR_2"/>
    <property type="match status" value="1"/>
</dbReference>
<keyword evidence="7" id="KW-1185">Reference proteome</keyword>
<accession>A0ABT6HKS3</accession>
<protein>
    <submittedName>
        <fullName evidence="6">TetR/AcrR family transcriptional regulator</fullName>
    </submittedName>
</protein>
<reference evidence="6 7" key="1">
    <citation type="submission" date="2023-04" db="EMBL/GenBank/DDBJ databases">
        <title>Streptomyces chengmaiensis sp. nov. isolated from the stem of mangrove plant in Hainan.</title>
        <authorList>
            <person name="Huang X."/>
            <person name="Zhou S."/>
            <person name="Chu X."/>
            <person name="Xie Y."/>
            <person name="Lin Y."/>
        </authorList>
    </citation>
    <scope>NUCLEOTIDE SEQUENCE [LARGE SCALE GENOMIC DNA]</scope>
    <source>
        <strain evidence="6 7">HNM0663</strain>
    </source>
</reference>
<dbReference type="InterPro" id="IPR036271">
    <property type="entry name" value="Tet_transcr_reg_TetR-rel_C_sf"/>
</dbReference>
<dbReference type="InterPro" id="IPR009057">
    <property type="entry name" value="Homeodomain-like_sf"/>
</dbReference>
<sequence>MDRAQTGKRSRLVQSAVKLVHEQGFHRTTLADIAREADVPLGNVYYYFKTKDELGRALIEEQATRQEGLRRAWESPGDPRAELDAFITMTLDNRASLARSGCPIGTLCGELGKDGGPLAENAGGLFTGILTWLTDRFRALGKGDESRDLAVHLLSALQGASLLTHTFGDPDFVQGEAERLRQWLTTL</sequence>
<gene>
    <name evidence="6" type="ORF">QCN29_10730</name>
</gene>
<dbReference type="Gene3D" id="1.10.357.10">
    <property type="entry name" value="Tetracycline Repressor, domain 2"/>
    <property type="match status" value="1"/>
</dbReference>
<dbReference type="InterPro" id="IPR054156">
    <property type="entry name" value="YxaF_TetR_C"/>
</dbReference>
<evidence type="ECO:0000256" key="1">
    <source>
        <dbReference type="ARBA" id="ARBA00023015"/>
    </source>
</evidence>
<dbReference type="PANTHER" id="PTHR47506">
    <property type="entry name" value="TRANSCRIPTIONAL REGULATORY PROTEIN"/>
    <property type="match status" value="1"/>
</dbReference>